<feature type="region of interest" description="Disordered" evidence="1">
    <location>
        <begin position="59"/>
        <end position="129"/>
    </location>
</feature>
<feature type="compositionally biased region" description="Basic and acidic residues" evidence="1">
    <location>
        <begin position="81"/>
        <end position="98"/>
    </location>
</feature>
<name>D2PP48_KRIFD</name>
<keyword evidence="3" id="KW-1185">Reference proteome</keyword>
<dbReference type="RefSeq" id="WP_012923198.1">
    <property type="nucleotide sequence ID" value="NC_013729.1"/>
</dbReference>
<dbReference type="HOGENOM" id="CLU_1945958_0_0_11"/>
<dbReference type="Proteomes" id="UP000007967">
    <property type="component" value="Chromosome"/>
</dbReference>
<dbReference type="OrthoDB" id="3870258at2"/>
<dbReference type="STRING" id="479435.Kfla_5638"/>
<reference evidence="2 3" key="2">
    <citation type="journal article" date="2010" name="Stand. Genomic Sci.">
        <title>Complete genome sequence of Kribbella flavida type strain (IFO 14399).</title>
        <authorList>
            <person name="Pukall R."/>
            <person name="Lapidus A."/>
            <person name="Glavina Del Rio T."/>
            <person name="Copeland A."/>
            <person name="Tice H."/>
            <person name="Cheng J.-F."/>
            <person name="Lucas S."/>
            <person name="Chen F."/>
            <person name="Nolan M."/>
            <person name="LaButti K."/>
            <person name="Pati A."/>
            <person name="Ivanova N."/>
            <person name="Mavrommatis K."/>
            <person name="Mikhailova N."/>
            <person name="Pitluck S."/>
            <person name="Bruce D."/>
            <person name="Goodwin L."/>
            <person name="Land M."/>
            <person name="Hauser L."/>
            <person name="Chang Y.-J."/>
            <person name="Jeffries C.D."/>
            <person name="Chen A."/>
            <person name="Palaniappan K."/>
            <person name="Chain P."/>
            <person name="Rohde M."/>
            <person name="Goeker M."/>
            <person name="Bristow J."/>
            <person name="Eisen J.A."/>
            <person name="Markowitz V."/>
            <person name="Hugenholtz P."/>
            <person name="Kyrpides N.C."/>
            <person name="Klenk H.-P."/>
            <person name="Brettin T."/>
        </authorList>
    </citation>
    <scope>NUCLEOTIDE SEQUENCE [LARGE SCALE GENOMIC DNA]</scope>
    <source>
        <strain evidence="3">DSM 17836 / JCM 10339 / NBRC 14399</strain>
    </source>
</reference>
<accession>D2PP48</accession>
<evidence type="ECO:0000313" key="3">
    <source>
        <dbReference type="Proteomes" id="UP000007967"/>
    </source>
</evidence>
<gene>
    <name evidence="2" type="ordered locus">Kfla_5638</name>
</gene>
<dbReference type="EMBL" id="CP001736">
    <property type="protein sequence ID" value="ADB34644.1"/>
    <property type="molecule type" value="Genomic_DNA"/>
</dbReference>
<evidence type="ECO:0000256" key="1">
    <source>
        <dbReference type="SAM" id="MobiDB-lite"/>
    </source>
</evidence>
<evidence type="ECO:0000313" key="2">
    <source>
        <dbReference type="EMBL" id="ADB34644.1"/>
    </source>
</evidence>
<sequence>MDPLQRRMAIAGVRALADDGFALAGGYALRAHGFGQRDSDDIDLFTDVLDPQRFAEAVDRLTGSPSWPRSDPAASGSDGPGPRERGPDRPVHDQEPGLHTRRKASSMDRGMFAEQFSAASGIPDARYAE</sequence>
<dbReference type="InterPro" id="IPR014942">
    <property type="entry name" value="AbiEii"/>
</dbReference>
<dbReference type="AlphaFoldDB" id="D2PP48"/>
<reference evidence="3" key="1">
    <citation type="submission" date="2009-09" db="EMBL/GenBank/DDBJ databases">
        <title>The complete genome of Kribbella flavida DSM 17836.</title>
        <authorList>
            <consortium name="US DOE Joint Genome Institute (JGI-PGF)"/>
            <person name="Lucas S."/>
            <person name="Copeland A."/>
            <person name="Lapidus A."/>
            <person name="Glavina del Rio T."/>
            <person name="Dalin E."/>
            <person name="Tice H."/>
            <person name="Bruce D."/>
            <person name="Goodwin L."/>
            <person name="Pitluck S."/>
            <person name="Kyrpides N."/>
            <person name="Mavromatis K."/>
            <person name="Ivanova N."/>
            <person name="Saunders E."/>
            <person name="Brettin T."/>
            <person name="Detter J.C."/>
            <person name="Han C."/>
            <person name="Larimer F."/>
            <person name="Land M."/>
            <person name="Hauser L."/>
            <person name="Markowitz V."/>
            <person name="Cheng J.-F."/>
            <person name="Hugenholtz P."/>
            <person name="Woyke T."/>
            <person name="Wu D."/>
            <person name="Pukall R."/>
            <person name="Klenk H.-P."/>
            <person name="Eisen J.A."/>
        </authorList>
    </citation>
    <scope>NUCLEOTIDE SEQUENCE [LARGE SCALE GENOMIC DNA]</scope>
    <source>
        <strain evidence="3">DSM 17836 / JCM 10339 / NBRC 14399</strain>
    </source>
</reference>
<dbReference type="Pfam" id="PF08843">
    <property type="entry name" value="AbiEii"/>
    <property type="match status" value="1"/>
</dbReference>
<organism evidence="2 3">
    <name type="scientific">Kribbella flavida (strain DSM 17836 / JCM 10339 / NBRC 14399)</name>
    <dbReference type="NCBI Taxonomy" id="479435"/>
    <lineage>
        <taxon>Bacteria</taxon>
        <taxon>Bacillati</taxon>
        <taxon>Actinomycetota</taxon>
        <taxon>Actinomycetes</taxon>
        <taxon>Propionibacteriales</taxon>
        <taxon>Kribbellaceae</taxon>
        <taxon>Kribbella</taxon>
    </lineage>
</organism>
<proteinExistence type="predicted"/>
<protein>
    <submittedName>
        <fullName evidence="2">Uncharacterized protein</fullName>
    </submittedName>
</protein>
<dbReference type="KEGG" id="kfl:Kfla_5638"/>